<comment type="caution">
    <text evidence="1">The sequence shown here is derived from an EMBL/GenBank/DDBJ whole genome shotgun (WGS) entry which is preliminary data.</text>
</comment>
<protein>
    <submittedName>
        <fullName evidence="1">Uncharacterized protein</fullName>
    </submittedName>
</protein>
<accession>A0A840NB28</accession>
<proteinExistence type="predicted"/>
<evidence type="ECO:0000313" key="1">
    <source>
        <dbReference type="EMBL" id="MBB5067553.1"/>
    </source>
</evidence>
<dbReference type="EMBL" id="JACHIV010000001">
    <property type="protein sequence ID" value="MBB5067553.1"/>
    <property type="molecule type" value="Genomic_DNA"/>
</dbReference>
<name>A0A840NB28_9PSEU</name>
<keyword evidence="2" id="KW-1185">Reference proteome</keyword>
<sequence length="38" mass="3931">MTLISDAEALLPASRALAVLMCTSPPGTRQSSSVAWTP</sequence>
<gene>
    <name evidence="1" type="ORF">BJ969_000641</name>
</gene>
<organism evidence="1 2">
    <name type="scientific">Saccharopolyspora gloriosae</name>
    <dbReference type="NCBI Taxonomy" id="455344"/>
    <lineage>
        <taxon>Bacteria</taxon>
        <taxon>Bacillati</taxon>
        <taxon>Actinomycetota</taxon>
        <taxon>Actinomycetes</taxon>
        <taxon>Pseudonocardiales</taxon>
        <taxon>Pseudonocardiaceae</taxon>
        <taxon>Saccharopolyspora</taxon>
    </lineage>
</organism>
<reference evidence="1 2" key="1">
    <citation type="submission" date="2020-08" db="EMBL/GenBank/DDBJ databases">
        <title>Sequencing the genomes of 1000 actinobacteria strains.</title>
        <authorList>
            <person name="Klenk H.-P."/>
        </authorList>
    </citation>
    <scope>NUCLEOTIDE SEQUENCE [LARGE SCALE GENOMIC DNA]</scope>
    <source>
        <strain evidence="1 2">DSM 45582</strain>
    </source>
</reference>
<dbReference type="AlphaFoldDB" id="A0A840NB28"/>
<evidence type="ECO:0000313" key="2">
    <source>
        <dbReference type="Proteomes" id="UP000580474"/>
    </source>
</evidence>
<dbReference type="Proteomes" id="UP000580474">
    <property type="component" value="Unassembled WGS sequence"/>
</dbReference>